<proteinExistence type="predicted"/>
<dbReference type="KEGG" id="wna:KA717_30605"/>
<evidence type="ECO:0000256" key="1">
    <source>
        <dbReference type="ARBA" id="ARBA00022737"/>
    </source>
</evidence>
<evidence type="ECO:0000256" key="2">
    <source>
        <dbReference type="ARBA" id="ARBA00022803"/>
    </source>
</evidence>
<dbReference type="PANTHER" id="PTHR44858:SF1">
    <property type="entry name" value="UDP-N-ACETYLGLUCOSAMINE--PEPTIDE N-ACETYLGLUCOSAMINYLTRANSFERASE SPINDLY-RELATED"/>
    <property type="match status" value="1"/>
</dbReference>
<dbReference type="SMART" id="SM00028">
    <property type="entry name" value="TPR"/>
    <property type="match status" value="2"/>
</dbReference>
<sequence length="169" mass="19345">MNGFIWSIFLGVWLSRSLFLTEFSPRLFSTLPDLLTQISAQTSFEDRLIEGMDRGMQGDYGGAITIFSRLIREYPHAAEAYYNRGLAKQKLGDQKGAIADYNRAIKLDQKLTEAYQARGLLKQEQNKFTEALQDLQQAAKLYQAQNNTTSYEALQPKIQELLILKKQEK</sequence>
<dbReference type="Pfam" id="PF00515">
    <property type="entry name" value="TPR_1"/>
    <property type="match status" value="1"/>
</dbReference>
<organism evidence="4">
    <name type="scientific">Woronichinia naegeliana WA131</name>
    <dbReference type="NCBI Taxonomy" id="2824559"/>
    <lineage>
        <taxon>Bacteria</taxon>
        <taxon>Bacillati</taxon>
        <taxon>Cyanobacteriota</taxon>
        <taxon>Cyanophyceae</taxon>
        <taxon>Synechococcales</taxon>
        <taxon>Coelosphaeriaceae</taxon>
        <taxon>Woronichinia</taxon>
    </lineage>
</organism>
<dbReference type="InterPro" id="IPR050498">
    <property type="entry name" value="Ycf3"/>
</dbReference>
<dbReference type="Gene3D" id="1.25.40.10">
    <property type="entry name" value="Tetratricopeptide repeat domain"/>
    <property type="match status" value="1"/>
</dbReference>
<dbReference type="PROSITE" id="PS50005">
    <property type="entry name" value="TPR"/>
    <property type="match status" value="2"/>
</dbReference>
<protein>
    <submittedName>
        <fullName evidence="4">Tetratricopeptide repeat protein</fullName>
    </submittedName>
</protein>
<dbReference type="EMBL" id="CP073041">
    <property type="protein sequence ID" value="UXE59995.1"/>
    <property type="molecule type" value="Genomic_DNA"/>
</dbReference>
<dbReference type="Pfam" id="PF13174">
    <property type="entry name" value="TPR_6"/>
    <property type="match status" value="1"/>
</dbReference>
<reference evidence="4" key="1">
    <citation type="submission" date="2021-04" db="EMBL/GenBank/DDBJ databases">
        <title>Genome sequence of Woronichinia naegeliana from Washington state freshwater lake bloom.</title>
        <authorList>
            <person name="Dreher T.W."/>
        </authorList>
    </citation>
    <scope>NUCLEOTIDE SEQUENCE</scope>
    <source>
        <strain evidence="4">WA131</strain>
    </source>
</reference>
<gene>
    <name evidence="4" type="ORF">KA717_30605</name>
</gene>
<dbReference type="AlphaFoldDB" id="A0A977PVX4"/>
<accession>A0A977PVX4</accession>
<dbReference type="InterPro" id="IPR019734">
    <property type="entry name" value="TPR_rpt"/>
</dbReference>
<dbReference type="Pfam" id="PF13181">
    <property type="entry name" value="TPR_8"/>
    <property type="match status" value="1"/>
</dbReference>
<dbReference type="Proteomes" id="UP001065613">
    <property type="component" value="Chromosome"/>
</dbReference>
<dbReference type="InterPro" id="IPR011990">
    <property type="entry name" value="TPR-like_helical_dom_sf"/>
</dbReference>
<evidence type="ECO:0000256" key="3">
    <source>
        <dbReference type="PROSITE-ProRule" id="PRU00339"/>
    </source>
</evidence>
<feature type="repeat" description="TPR" evidence="3">
    <location>
        <begin position="112"/>
        <end position="145"/>
    </location>
</feature>
<feature type="repeat" description="TPR" evidence="3">
    <location>
        <begin position="78"/>
        <end position="111"/>
    </location>
</feature>
<keyword evidence="2 3" id="KW-0802">TPR repeat</keyword>
<dbReference type="SUPFAM" id="SSF48452">
    <property type="entry name" value="TPR-like"/>
    <property type="match status" value="1"/>
</dbReference>
<keyword evidence="1" id="KW-0677">Repeat</keyword>
<evidence type="ECO:0000313" key="4">
    <source>
        <dbReference type="EMBL" id="UXE59995.1"/>
    </source>
</evidence>
<name>A0A977PVX4_9CYAN</name>
<dbReference type="PANTHER" id="PTHR44858">
    <property type="entry name" value="TETRATRICOPEPTIDE REPEAT PROTEIN 6"/>
    <property type="match status" value="1"/>
</dbReference>